<feature type="compositionally biased region" description="Basic and acidic residues" evidence="1">
    <location>
        <begin position="63"/>
        <end position="74"/>
    </location>
</feature>
<evidence type="ECO:0000256" key="1">
    <source>
        <dbReference type="SAM" id="MobiDB-lite"/>
    </source>
</evidence>
<evidence type="ECO:0000313" key="2">
    <source>
        <dbReference type="EMBL" id="KLO08343.1"/>
    </source>
</evidence>
<gene>
    <name evidence="2" type="ORF">SCHPADRAFT_612360</name>
</gene>
<dbReference type="EMBL" id="KQ086095">
    <property type="protein sequence ID" value="KLO08343.1"/>
    <property type="molecule type" value="Genomic_DNA"/>
</dbReference>
<dbReference type="Proteomes" id="UP000053477">
    <property type="component" value="Unassembled WGS sequence"/>
</dbReference>
<proteinExistence type="predicted"/>
<keyword evidence="3" id="KW-1185">Reference proteome</keyword>
<evidence type="ECO:0000313" key="3">
    <source>
        <dbReference type="Proteomes" id="UP000053477"/>
    </source>
</evidence>
<organism evidence="2 3">
    <name type="scientific">Schizopora paradoxa</name>
    <dbReference type="NCBI Taxonomy" id="27342"/>
    <lineage>
        <taxon>Eukaryota</taxon>
        <taxon>Fungi</taxon>
        <taxon>Dikarya</taxon>
        <taxon>Basidiomycota</taxon>
        <taxon>Agaricomycotina</taxon>
        <taxon>Agaricomycetes</taxon>
        <taxon>Hymenochaetales</taxon>
        <taxon>Schizoporaceae</taxon>
        <taxon>Schizopora</taxon>
    </lineage>
</organism>
<name>A0A0H2RFL8_9AGAM</name>
<dbReference type="AlphaFoldDB" id="A0A0H2RFL8"/>
<feature type="region of interest" description="Disordered" evidence="1">
    <location>
        <begin position="55"/>
        <end position="74"/>
    </location>
</feature>
<accession>A0A0H2RFL8</accession>
<protein>
    <submittedName>
        <fullName evidence="2">Uncharacterized protein</fullName>
    </submittedName>
</protein>
<reference evidence="2 3" key="1">
    <citation type="submission" date="2015-04" db="EMBL/GenBank/DDBJ databases">
        <title>Complete genome sequence of Schizopora paradoxa KUC8140, a cosmopolitan wood degrader in East Asia.</title>
        <authorList>
            <consortium name="DOE Joint Genome Institute"/>
            <person name="Min B."/>
            <person name="Park H."/>
            <person name="Jang Y."/>
            <person name="Kim J.-J."/>
            <person name="Kim K.H."/>
            <person name="Pangilinan J."/>
            <person name="Lipzen A."/>
            <person name="Riley R."/>
            <person name="Grigoriev I.V."/>
            <person name="Spatafora J.W."/>
            <person name="Choi I.-G."/>
        </authorList>
    </citation>
    <scope>NUCLEOTIDE SEQUENCE [LARGE SCALE GENOMIC DNA]</scope>
    <source>
        <strain evidence="2 3">KUC8140</strain>
    </source>
</reference>
<dbReference type="InParanoid" id="A0A0H2RFL8"/>
<sequence length="146" mass="16575">MITMDFLNNVTLSAIQTNVGRRCHIQITHRYALQPFSLARGIALFYEPFGASRTRSEQSGLKPFRDRRPETERSARIRSLGEGCSRVPSRRILRKEGCRASRHLFAPFYGVHWLCQTVHGPFDPGAGNFAFPRASEKGCKHRTAID</sequence>